<evidence type="ECO:0000313" key="4">
    <source>
        <dbReference type="Proteomes" id="UP000235965"/>
    </source>
</evidence>
<protein>
    <recommendedName>
        <fullName evidence="2">MIB/HERC2 domain-containing protein</fullName>
    </recommendedName>
</protein>
<proteinExistence type="predicted"/>
<dbReference type="Gene3D" id="2.30.30.40">
    <property type="entry name" value="SH3 Domains"/>
    <property type="match status" value="1"/>
</dbReference>
<dbReference type="InParanoid" id="A0A2J7QFE0"/>
<dbReference type="AlphaFoldDB" id="A0A2J7QFE0"/>
<keyword evidence="4" id="KW-1185">Reference proteome</keyword>
<dbReference type="FunFam" id="2.30.30.40:FF:000074">
    <property type="entry name" value="E3 ubiquitin-protein ligase HERC2 isoform X1"/>
    <property type="match status" value="1"/>
</dbReference>
<dbReference type="Proteomes" id="UP000235965">
    <property type="component" value="Unassembled WGS sequence"/>
</dbReference>
<accession>A0A2J7QFE0</accession>
<feature type="domain" description="MIB/HERC2" evidence="2">
    <location>
        <begin position="1"/>
        <end position="67"/>
    </location>
</feature>
<feature type="non-terminal residue" evidence="3">
    <location>
        <position position="326"/>
    </location>
</feature>
<evidence type="ECO:0000313" key="3">
    <source>
        <dbReference type="EMBL" id="PNF27301.1"/>
    </source>
</evidence>
<dbReference type="InterPro" id="IPR037252">
    <property type="entry name" value="Mib_Herc2_sf"/>
</dbReference>
<dbReference type="EMBL" id="NEVH01015299">
    <property type="protein sequence ID" value="PNF27301.1"/>
    <property type="molecule type" value="Genomic_DNA"/>
</dbReference>
<dbReference type="GO" id="GO:0004842">
    <property type="term" value="F:ubiquitin-protein transferase activity"/>
    <property type="evidence" value="ECO:0007669"/>
    <property type="project" value="InterPro"/>
</dbReference>
<evidence type="ECO:0000256" key="1">
    <source>
        <dbReference type="SAM" id="MobiDB-lite"/>
    </source>
</evidence>
<dbReference type="Pfam" id="PF06701">
    <property type="entry name" value="MIB_HERC2"/>
    <property type="match status" value="1"/>
</dbReference>
<dbReference type="STRING" id="105785.A0A2J7QFE0"/>
<dbReference type="GO" id="GO:0016567">
    <property type="term" value="P:protein ubiquitination"/>
    <property type="evidence" value="ECO:0007669"/>
    <property type="project" value="InterPro"/>
</dbReference>
<comment type="caution">
    <text evidence="3">The sequence shown here is derived from an EMBL/GenBank/DDBJ whole genome shotgun (WGS) entry which is preliminary data.</text>
</comment>
<dbReference type="SUPFAM" id="SSF159034">
    <property type="entry name" value="Mib/herc2 domain-like"/>
    <property type="match status" value="1"/>
</dbReference>
<sequence>MMKIGTRVVRGVDWKWGDQDGPLPGEGRVIGDLGEDGWIRVQWDNGSTNSYRMGKEDKYDLKLADPPTPAEMDTESDTNDEATKAPEKLTCKDSHPTKLLKQASLTLLRTISICCGISADHVQPSSTKILCSLLRDIIQTANKVSDCPSQTQLLALNHHVEWATLGFTRAIAASTAMCRALSTPAWVHLLLSMVGGQDNSIVITLPKQILSLRLLKAVLPAWDINPTERLSLLEKLFHLLGYTALLCPADPPPQPAAFGRCLKSGAVRVCLTASHSSTVAEECIALLRSLHGLPGWNQALNHILANKLAVAGDLLTEGPFFRIHQV</sequence>
<gene>
    <name evidence="3" type="ORF">B7P43_G04680</name>
</gene>
<evidence type="ECO:0000259" key="2">
    <source>
        <dbReference type="PROSITE" id="PS51416"/>
    </source>
</evidence>
<dbReference type="GO" id="GO:0046872">
    <property type="term" value="F:metal ion binding"/>
    <property type="evidence" value="ECO:0007669"/>
    <property type="project" value="InterPro"/>
</dbReference>
<dbReference type="InterPro" id="IPR010606">
    <property type="entry name" value="Mib_Herc2"/>
</dbReference>
<name>A0A2J7QFE0_9NEOP</name>
<dbReference type="OrthoDB" id="239701at2759"/>
<dbReference type="PROSITE" id="PS51416">
    <property type="entry name" value="MIB_HERC2"/>
    <property type="match status" value="1"/>
</dbReference>
<feature type="region of interest" description="Disordered" evidence="1">
    <location>
        <begin position="63"/>
        <end position="86"/>
    </location>
</feature>
<reference evidence="3 4" key="1">
    <citation type="submission" date="2017-12" db="EMBL/GenBank/DDBJ databases">
        <title>Hemimetabolous genomes reveal molecular basis of termite eusociality.</title>
        <authorList>
            <person name="Harrison M.C."/>
            <person name="Jongepier E."/>
            <person name="Robertson H.M."/>
            <person name="Arning N."/>
            <person name="Bitard-Feildel T."/>
            <person name="Chao H."/>
            <person name="Childers C.P."/>
            <person name="Dinh H."/>
            <person name="Doddapaneni H."/>
            <person name="Dugan S."/>
            <person name="Gowin J."/>
            <person name="Greiner C."/>
            <person name="Han Y."/>
            <person name="Hu H."/>
            <person name="Hughes D.S.T."/>
            <person name="Huylmans A.-K."/>
            <person name="Kemena C."/>
            <person name="Kremer L.P.M."/>
            <person name="Lee S.L."/>
            <person name="Lopez-Ezquerra A."/>
            <person name="Mallet L."/>
            <person name="Monroy-Kuhn J.M."/>
            <person name="Moser A."/>
            <person name="Murali S.C."/>
            <person name="Muzny D.M."/>
            <person name="Otani S."/>
            <person name="Piulachs M.-D."/>
            <person name="Poelchau M."/>
            <person name="Qu J."/>
            <person name="Schaub F."/>
            <person name="Wada-Katsumata A."/>
            <person name="Worley K.C."/>
            <person name="Xie Q."/>
            <person name="Ylla G."/>
            <person name="Poulsen M."/>
            <person name="Gibbs R.A."/>
            <person name="Schal C."/>
            <person name="Richards S."/>
            <person name="Belles X."/>
            <person name="Korb J."/>
            <person name="Bornberg-Bauer E."/>
        </authorList>
    </citation>
    <scope>NUCLEOTIDE SEQUENCE [LARGE SCALE GENOMIC DNA]</scope>
    <source>
        <tissue evidence="3">Whole body</tissue>
    </source>
</reference>
<organism evidence="3 4">
    <name type="scientific">Cryptotermes secundus</name>
    <dbReference type="NCBI Taxonomy" id="105785"/>
    <lineage>
        <taxon>Eukaryota</taxon>
        <taxon>Metazoa</taxon>
        <taxon>Ecdysozoa</taxon>
        <taxon>Arthropoda</taxon>
        <taxon>Hexapoda</taxon>
        <taxon>Insecta</taxon>
        <taxon>Pterygota</taxon>
        <taxon>Neoptera</taxon>
        <taxon>Polyneoptera</taxon>
        <taxon>Dictyoptera</taxon>
        <taxon>Blattodea</taxon>
        <taxon>Blattoidea</taxon>
        <taxon>Termitoidae</taxon>
        <taxon>Kalotermitidae</taxon>
        <taxon>Cryptotermitinae</taxon>
        <taxon>Cryptotermes</taxon>
    </lineage>
</organism>